<dbReference type="GO" id="GO:0007200">
    <property type="term" value="P:phospholipase C-activating G protein-coupled receptor signaling pathway"/>
    <property type="evidence" value="ECO:0007669"/>
    <property type="project" value="TreeGrafter"/>
</dbReference>
<dbReference type="SMART" id="SM00109">
    <property type="entry name" value="C1"/>
    <property type="match status" value="1"/>
</dbReference>
<evidence type="ECO:0000256" key="1">
    <source>
        <dbReference type="ARBA" id="ARBA00022723"/>
    </source>
</evidence>
<dbReference type="SUPFAM" id="SSF57889">
    <property type="entry name" value="Cysteine-rich domain"/>
    <property type="match status" value="1"/>
</dbReference>
<dbReference type="AlphaFoldDB" id="A0A8J6DE54"/>
<evidence type="ECO:0000256" key="2">
    <source>
        <dbReference type="ARBA" id="ARBA00022833"/>
    </source>
</evidence>
<protein>
    <submittedName>
        <fullName evidence="4">Protein kinase C alpha type</fullName>
    </submittedName>
</protein>
<dbReference type="GO" id="GO:0008270">
    <property type="term" value="F:zinc ion binding"/>
    <property type="evidence" value="ECO:0007669"/>
    <property type="project" value="UniProtKB-KW"/>
</dbReference>
<dbReference type="OrthoDB" id="63267at2759"/>
<dbReference type="CDD" id="cd20836">
    <property type="entry name" value="C1_cPKC_rpt2"/>
    <property type="match status" value="1"/>
</dbReference>
<dbReference type="PROSITE" id="PS00479">
    <property type="entry name" value="ZF_DAG_PE_1"/>
    <property type="match status" value="1"/>
</dbReference>
<dbReference type="PRINTS" id="PR00008">
    <property type="entry name" value="DAGPEDOMAIN"/>
</dbReference>
<dbReference type="Proteomes" id="UP000700334">
    <property type="component" value="Unassembled WGS sequence"/>
</dbReference>
<dbReference type="GO" id="GO:0005829">
    <property type="term" value="C:cytosol"/>
    <property type="evidence" value="ECO:0007669"/>
    <property type="project" value="TreeGrafter"/>
</dbReference>
<organism evidence="4 5">
    <name type="scientific">Galemys pyrenaicus</name>
    <name type="common">Iberian desman</name>
    <name type="synonym">Pyrenean desman</name>
    <dbReference type="NCBI Taxonomy" id="202257"/>
    <lineage>
        <taxon>Eukaryota</taxon>
        <taxon>Metazoa</taxon>
        <taxon>Chordata</taxon>
        <taxon>Craniata</taxon>
        <taxon>Vertebrata</taxon>
        <taxon>Euteleostomi</taxon>
        <taxon>Mammalia</taxon>
        <taxon>Eutheria</taxon>
        <taxon>Laurasiatheria</taxon>
        <taxon>Eulipotyphla</taxon>
        <taxon>Talpidae</taxon>
        <taxon>Galemys</taxon>
    </lineage>
</organism>
<keyword evidence="4" id="KW-0418">Kinase</keyword>
<dbReference type="InterPro" id="IPR020454">
    <property type="entry name" value="DAG/PE-bd"/>
</dbReference>
<proteinExistence type="predicted"/>
<gene>
    <name evidence="4" type="ORF">J0S82_005606</name>
</gene>
<reference evidence="4" key="1">
    <citation type="journal article" date="2021" name="Evol. Appl.">
        <title>The genome of the Pyrenean desman and the effects of bottlenecks and inbreeding on the genomic landscape of an endangered species.</title>
        <authorList>
            <person name="Escoda L."/>
            <person name="Castresana J."/>
        </authorList>
    </citation>
    <scope>NUCLEOTIDE SEQUENCE</scope>
    <source>
        <strain evidence="4">IBE-C5619</strain>
    </source>
</reference>
<dbReference type="InterPro" id="IPR002219">
    <property type="entry name" value="PKC_DAG/PE"/>
</dbReference>
<evidence type="ECO:0000313" key="4">
    <source>
        <dbReference type="EMBL" id="KAG8505161.1"/>
    </source>
</evidence>
<dbReference type="GO" id="GO:0016020">
    <property type="term" value="C:membrane"/>
    <property type="evidence" value="ECO:0007669"/>
    <property type="project" value="UniProtKB-SubCell"/>
</dbReference>
<sequence length="199" mass="21549">MGFFSPQDPRSKHKFKIHTYGSPTFCDHCGSLLYGLIHQGMKCDTCDMNVHKQCVINVPSLCGMDHTEKRGRIYLKAEVTEEKLHVTGTTALTCPSFITWSLPVSACQPATGGHALEHVRSTYGSLTFKATAVGIVIDTAGEQCKLNCGVRSSPIPGIQAQNDLPSPCRADGEFNPLSSVQGSWSPMVMVVIPALQKLV</sequence>
<dbReference type="EMBL" id="JAGFMF010012271">
    <property type="protein sequence ID" value="KAG8505161.1"/>
    <property type="molecule type" value="Genomic_DNA"/>
</dbReference>
<dbReference type="FunFam" id="3.30.60.20:FF:000031">
    <property type="entry name" value="Protein kinase C alpha"/>
    <property type="match status" value="1"/>
</dbReference>
<keyword evidence="4" id="KW-0808">Transferase</keyword>
<name>A0A8J6DE54_GALPY</name>
<accession>A0A8J6DE54</accession>
<evidence type="ECO:0000313" key="5">
    <source>
        <dbReference type="Proteomes" id="UP000700334"/>
    </source>
</evidence>
<dbReference type="PANTHER" id="PTHR22968:SF14">
    <property type="entry name" value="PROTEIN KINASE C"/>
    <property type="match status" value="1"/>
</dbReference>
<feature type="domain" description="Phorbol-ester/DAG-type" evidence="3">
    <location>
        <begin position="12"/>
        <end position="62"/>
    </location>
</feature>
<dbReference type="PROSITE" id="PS50081">
    <property type="entry name" value="ZF_DAG_PE_2"/>
    <property type="match status" value="1"/>
</dbReference>
<evidence type="ECO:0000259" key="3">
    <source>
        <dbReference type="PROSITE" id="PS50081"/>
    </source>
</evidence>
<dbReference type="PANTHER" id="PTHR22968">
    <property type="entry name" value="PROTEIN KINASE C, MU"/>
    <property type="match status" value="1"/>
</dbReference>
<dbReference type="InterPro" id="IPR046349">
    <property type="entry name" value="C1-like_sf"/>
</dbReference>
<dbReference type="GO" id="GO:0004674">
    <property type="term" value="F:protein serine/threonine kinase activity"/>
    <property type="evidence" value="ECO:0007669"/>
    <property type="project" value="UniProtKB-KW"/>
</dbReference>
<dbReference type="Pfam" id="PF00130">
    <property type="entry name" value="C1_1"/>
    <property type="match status" value="1"/>
</dbReference>
<keyword evidence="5" id="KW-1185">Reference proteome</keyword>
<dbReference type="Gene3D" id="3.30.60.20">
    <property type="match status" value="1"/>
</dbReference>
<comment type="caution">
    <text evidence="4">The sequence shown here is derived from an EMBL/GenBank/DDBJ whole genome shotgun (WGS) entry which is preliminary data.</text>
</comment>
<keyword evidence="2" id="KW-0862">Zinc</keyword>
<keyword evidence="1" id="KW-0479">Metal-binding</keyword>
<dbReference type="GO" id="GO:0035556">
    <property type="term" value="P:intracellular signal transduction"/>
    <property type="evidence" value="ECO:0007669"/>
    <property type="project" value="TreeGrafter"/>
</dbReference>